<reference evidence="3" key="1">
    <citation type="submission" date="2016-10" db="EMBL/GenBank/DDBJ databases">
        <authorList>
            <person name="Varghese N."/>
            <person name="Submissions S."/>
        </authorList>
    </citation>
    <scope>NUCLEOTIDE SEQUENCE [LARGE SCALE GENOMIC DNA]</scope>
    <source>
        <strain evidence="3">CGMCC 4.3568</strain>
    </source>
</reference>
<accession>A0A1I1C225</accession>
<feature type="transmembrane region" description="Helical" evidence="1">
    <location>
        <begin position="23"/>
        <end position="48"/>
    </location>
</feature>
<dbReference type="AlphaFoldDB" id="A0A1I1C225"/>
<keyword evidence="1" id="KW-0812">Transmembrane</keyword>
<dbReference type="RefSeq" id="WP_218160435.1">
    <property type="nucleotide sequence ID" value="NZ_FOKG01000018.1"/>
</dbReference>
<evidence type="ECO:0000313" key="2">
    <source>
        <dbReference type="EMBL" id="SFB54583.1"/>
    </source>
</evidence>
<dbReference type="STRING" id="490629.SAMN05216266_11846"/>
<dbReference type="Proteomes" id="UP000243799">
    <property type="component" value="Unassembled WGS sequence"/>
</dbReference>
<gene>
    <name evidence="2" type="ORF">SAMN05216266_11846</name>
</gene>
<keyword evidence="3" id="KW-1185">Reference proteome</keyword>
<evidence type="ECO:0000256" key="1">
    <source>
        <dbReference type="SAM" id="Phobius"/>
    </source>
</evidence>
<dbReference type="EMBL" id="FOKG01000018">
    <property type="protein sequence ID" value="SFB54583.1"/>
    <property type="molecule type" value="Genomic_DNA"/>
</dbReference>
<proteinExistence type="predicted"/>
<name>A0A1I1C225_9PSEU</name>
<keyword evidence="1" id="KW-1133">Transmembrane helix</keyword>
<organism evidence="2 3">
    <name type="scientific">Amycolatopsis marina</name>
    <dbReference type="NCBI Taxonomy" id="490629"/>
    <lineage>
        <taxon>Bacteria</taxon>
        <taxon>Bacillati</taxon>
        <taxon>Actinomycetota</taxon>
        <taxon>Actinomycetes</taxon>
        <taxon>Pseudonocardiales</taxon>
        <taxon>Pseudonocardiaceae</taxon>
        <taxon>Amycolatopsis</taxon>
    </lineage>
</organism>
<protein>
    <submittedName>
        <fullName evidence="2">Uncharacterized protein</fullName>
    </submittedName>
</protein>
<sequence>MPPAAARGTVVTRSEVAQRQDSALGPVVTFAVGLFDLFTYTIPGALYLSAFAYLAGRLHWIDLGALGGGPLVLLVIGIVLASYLLGYLAYPLGARAERLLPRWRSRNPRQEFLRRNPAARHRTFVKADAFLLYSALQAHDKEVAVDVTRLRTAGLMLRNSSPPMALGFVASAVELALGRNILFAAGCPRSEGKPTGAAPRRRRTTWVGTHRQRSCPRPCKGVVVFQGSVQACV</sequence>
<feature type="transmembrane region" description="Helical" evidence="1">
    <location>
        <begin position="68"/>
        <end position="90"/>
    </location>
</feature>
<evidence type="ECO:0000313" key="3">
    <source>
        <dbReference type="Proteomes" id="UP000243799"/>
    </source>
</evidence>
<keyword evidence="1" id="KW-0472">Membrane</keyword>